<protein>
    <submittedName>
        <fullName evidence="6">LacI family DNA-binding transcriptional regulator</fullName>
    </submittedName>
</protein>
<dbReference type="InterPro" id="IPR028082">
    <property type="entry name" value="Peripla_BP_I"/>
</dbReference>
<dbReference type="Pfam" id="PF00356">
    <property type="entry name" value="LacI"/>
    <property type="match status" value="1"/>
</dbReference>
<dbReference type="Gene3D" id="1.10.260.40">
    <property type="entry name" value="lambda repressor-like DNA-binding domains"/>
    <property type="match status" value="1"/>
</dbReference>
<proteinExistence type="predicted"/>
<reference evidence="6 7" key="1">
    <citation type="journal article" date="2015" name="Int. J. Syst. Evol. Microbiol.">
        <title>Gemmobacter intermedius sp. nov., isolated from a white stork (Ciconia ciconia).</title>
        <authorList>
            <person name="Kampfer P."/>
            <person name="Jerzak L."/>
            <person name="Wilharm G."/>
            <person name="Golke J."/>
            <person name="Busse H.J."/>
            <person name="Glaeser S.P."/>
        </authorList>
    </citation>
    <scope>NUCLEOTIDE SEQUENCE [LARGE SCALE GENOMIC DNA]</scope>
    <source>
        <strain evidence="6 7">119/4</strain>
    </source>
</reference>
<evidence type="ECO:0000256" key="1">
    <source>
        <dbReference type="ARBA" id="ARBA00022491"/>
    </source>
</evidence>
<dbReference type="GO" id="GO:0000976">
    <property type="term" value="F:transcription cis-regulatory region binding"/>
    <property type="evidence" value="ECO:0007669"/>
    <property type="project" value="TreeGrafter"/>
</dbReference>
<evidence type="ECO:0000259" key="5">
    <source>
        <dbReference type="PROSITE" id="PS50932"/>
    </source>
</evidence>
<sequence>MRAADVAKAAGTSTSAVSRAFRPDSPISPELRNRILASARELGYVNPHLKLSKVTNFNSISVVAGDLSNPFYPLATERFARAISAQGGRMILHTVPPGSDVDAVMNQVLEFRSSAAIIMTSSMSSMLVKACRNANLPVVLFNRIQPDNRMTAVTCDNYGGGRMVAEYFIKKGFRSIGMIGGRINTSTHLERARGLQDRLGEAGIKIDYFAHGDFDYQVSYAAVAQMLAGKIRPEALFCINDIMGFAAIDAARDHGLRCPEDLAVMGFDDIPMAAWASYQMSSVRQPIDQMVQDTLQMINDMIADPKRQGSIRIAPVELVLRESA</sequence>
<evidence type="ECO:0000256" key="2">
    <source>
        <dbReference type="ARBA" id="ARBA00023015"/>
    </source>
</evidence>
<dbReference type="Gene3D" id="3.40.50.2300">
    <property type="match status" value="2"/>
</dbReference>
<dbReference type="PANTHER" id="PTHR30146:SF95">
    <property type="entry name" value="RIBOSE OPERON REPRESSOR"/>
    <property type="match status" value="1"/>
</dbReference>
<gene>
    <name evidence="6" type="ORF">EP867_18510</name>
</gene>
<keyword evidence="2" id="KW-0805">Transcription regulation</keyword>
<dbReference type="CDD" id="cd01392">
    <property type="entry name" value="HTH_LacI"/>
    <property type="match status" value="1"/>
</dbReference>
<dbReference type="InterPro" id="IPR010982">
    <property type="entry name" value="Lambda_DNA-bd_dom_sf"/>
</dbReference>
<keyword evidence="7" id="KW-1185">Reference proteome</keyword>
<dbReference type="PANTHER" id="PTHR30146">
    <property type="entry name" value="LACI-RELATED TRANSCRIPTIONAL REPRESSOR"/>
    <property type="match status" value="1"/>
</dbReference>
<dbReference type="InterPro" id="IPR046335">
    <property type="entry name" value="LacI/GalR-like_sensor"/>
</dbReference>
<keyword evidence="1" id="KW-0678">Repressor</keyword>
<dbReference type="CDD" id="cd06278">
    <property type="entry name" value="PBP1_LacI-like"/>
    <property type="match status" value="1"/>
</dbReference>
<dbReference type="InterPro" id="IPR000843">
    <property type="entry name" value="HTH_LacI"/>
</dbReference>
<accession>A0A451GGI8</accession>
<dbReference type="EMBL" id="SBLC01000072">
    <property type="protein sequence ID" value="RWY35711.1"/>
    <property type="molecule type" value="Genomic_DNA"/>
</dbReference>
<dbReference type="Proteomes" id="UP000287168">
    <property type="component" value="Unassembled WGS sequence"/>
</dbReference>
<organism evidence="6 7">
    <name type="scientific">Falsigemmobacter intermedius</name>
    <dbReference type="NCBI Taxonomy" id="1553448"/>
    <lineage>
        <taxon>Bacteria</taxon>
        <taxon>Pseudomonadati</taxon>
        <taxon>Pseudomonadota</taxon>
        <taxon>Alphaproteobacteria</taxon>
        <taxon>Rhodobacterales</taxon>
        <taxon>Paracoccaceae</taxon>
        <taxon>Falsigemmobacter</taxon>
    </lineage>
</organism>
<evidence type="ECO:0000256" key="3">
    <source>
        <dbReference type="ARBA" id="ARBA00023125"/>
    </source>
</evidence>
<dbReference type="OrthoDB" id="8433438at2"/>
<comment type="caution">
    <text evidence="6">The sequence shown here is derived from an EMBL/GenBank/DDBJ whole genome shotgun (WGS) entry which is preliminary data.</text>
</comment>
<evidence type="ECO:0000313" key="7">
    <source>
        <dbReference type="Proteomes" id="UP000287168"/>
    </source>
</evidence>
<name>A0A451GGI8_9RHOB</name>
<feature type="domain" description="HTH lacI-type" evidence="5">
    <location>
        <begin position="1"/>
        <end position="69"/>
    </location>
</feature>
<evidence type="ECO:0000256" key="4">
    <source>
        <dbReference type="ARBA" id="ARBA00023163"/>
    </source>
</evidence>
<evidence type="ECO:0000313" key="6">
    <source>
        <dbReference type="EMBL" id="RWY35711.1"/>
    </source>
</evidence>
<dbReference type="PROSITE" id="PS50932">
    <property type="entry name" value="HTH_LACI_2"/>
    <property type="match status" value="1"/>
</dbReference>
<dbReference type="SMART" id="SM00354">
    <property type="entry name" value="HTH_LACI"/>
    <property type="match status" value="1"/>
</dbReference>
<dbReference type="AlphaFoldDB" id="A0A451GGI8"/>
<dbReference type="SUPFAM" id="SSF47413">
    <property type="entry name" value="lambda repressor-like DNA-binding domains"/>
    <property type="match status" value="1"/>
</dbReference>
<dbReference type="Pfam" id="PF13377">
    <property type="entry name" value="Peripla_BP_3"/>
    <property type="match status" value="1"/>
</dbReference>
<dbReference type="SUPFAM" id="SSF53822">
    <property type="entry name" value="Periplasmic binding protein-like I"/>
    <property type="match status" value="1"/>
</dbReference>
<keyword evidence="3 6" id="KW-0238">DNA-binding</keyword>
<dbReference type="GO" id="GO:0003700">
    <property type="term" value="F:DNA-binding transcription factor activity"/>
    <property type="evidence" value="ECO:0007669"/>
    <property type="project" value="TreeGrafter"/>
</dbReference>
<keyword evidence="4" id="KW-0804">Transcription</keyword>